<comment type="caution">
    <text evidence="1">The sequence shown here is derived from an EMBL/GenBank/DDBJ whole genome shotgun (WGS) entry which is preliminary data.</text>
</comment>
<proteinExistence type="predicted"/>
<sequence length="22" mass="2720">YHNLRQQYNFHPWLKLVGGDPH</sequence>
<name>J9FD46_9ZZZZ</name>
<reference evidence="1" key="1">
    <citation type="journal article" date="2012" name="PLoS ONE">
        <title>Gene sets for utilization of primary and secondary nutrition supplies in the distal gut of endangered iberian lynx.</title>
        <authorList>
            <person name="Alcaide M."/>
            <person name="Messina E."/>
            <person name="Richter M."/>
            <person name="Bargiela R."/>
            <person name="Peplies J."/>
            <person name="Huws S.A."/>
            <person name="Newbold C.J."/>
            <person name="Golyshin P.N."/>
            <person name="Simon M.A."/>
            <person name="Lopez G."/>
            <person name="Yakimov M.M."/>
            <person name="Ferrer M."/>
        </authorList>
    </citation>
    <scope>NUCLEOTIDE SEQUENCE</scope>
</reference>
<protein>
    <submittedName>
        <fullName evidence="1">Uncharacterized protein</fullName>
    </submittedName>
</protein>
<dbReference type="AlphaFoldDB" id="J9FD46"/>
<feature type="non-terminal residue" evidence="1">
    <location>
        <position position="1"/>
    </location>
</feature>
<gene>
    <name evidence="1" type="ORF">EVA_19067</name>
</gene>
<evidence type="ECO:0000313" key="1">
    <source>
        <dbReference type="EMBL" id="EJW92826.1"/>
    </source>
</evidence>
<accession>J9FD46</accession>
<dbReference type="EMBL" id="AMCI01007317">
    <property type="protein sequence ID" value="EJW92826.1"/>
    <property type="molecule type" value="Genomic_DNA"/>
</dbReference>
<organism evidence="1">
    <name type="scientific">gut metagenome</name>
    <dbReference type="NCBI Taxonomy" id="749906"/>
    <lineage>
        <taxon>unclassified sequences</taxon>
        <taxon>metagenomes</taxon>
        <taxon>organismal metagenomes</taxon>
    </lineage>
</organism>